<proteinExistence type="predicted"/>
<organism evidence="1 2">
    <name type="scientific">Catharanthus roseus</name>
    <name type="common">Madagascar periwinkle</name>
    <name type="synonym">Vinca rosea</name>
    <dbReference type="NCBI Taxonomy" id="4058"/>
    <lineage>
        <taxon>Eukaryota</taxon>
        <taxon>Viridiplantae</taxon>
        <taxon>Streptophyta</taxon>
        <taxon>Embryophyta</taxon>
        <taxon>Tracheophyta</taxon>
        <taxon>Spermatophyta</taxon>
        <taxon>Magnoliopsida</taxon>
        <taxon>eudicotyledons</taxon>
        <taxon>Gunneridae</taxon>
        <taxon>Pentapetalae</taxon>
        <taxon>asterids</taxon>
        <taxon>lamiids</taxon>
        <taxon>Gentianales</taxon>
        <taxon>Apocynaceae</taxon>
        <taxon>Rauvolfioideae</taxon>
        <taxon>Vinceae</taxon>
        <taxon>Catharanthinae</taxon>
        <taxon>Catharanthus</taxon>
    </lineage>
</organism>
<reference evidence="2" key="1">
    <citation type="journal article" date="2023" name="Nat. Plants">
        <title>Single-cell RNA sequencing provides a high-resolution roadmap for understanding the multicellular compartmentation of specialized metabolism.</title>
        <authorList>
            <person name="Sun S."/>
            <person name="Shen X."/>
            <person name="Li Y."/>
            <person name="Li Y."/>
            <person name="Wang S."/>
            <person name="Li R."/>
            <person name="Zhang H."/>
            <person name="Shen G."/>
            <person name="Guo B."/>
            <person name="Wei J."/>
            <person name="Xu J."/>
            <person name="St-Pierre B."/>
            <person name="Chen S."/>
            <person name="Sun C."/>
        </authorList>
    </citation>
    <scope>NUCLEOTIDE SEQUENCE [LARGE SCALE GENOMIC DNA]</scope>
</reference>
<keyword evidence="2" id="KW-1185">Reference proteome</keyword>
<sequence>MRTIQDACIYLRWSHKVYEESTVAPSGGFQRRCKPTCAIWETDGHNHPICTQPLQVHTRGNNEICDSTKGDKPEEGEYDHDLEPNLCLDALLGKGLILITKIIYLFGYGPRAYSLRFLLQLGKTFENYYSFCQARECLKCLHLVRLPSLAIARDALVSKNPYTVIRRCFLPAISQFRLLLPYGIWQIGMRPLWLLAFKPVLGEGLLLKIYL</sequence>
<dbReference type="Proteomes" id="UP001060085">
    <property type="component" value="Linkage Group LG07"/>
</dbReference>
<evidence type="ECO:0000313" key="1">
    <source>
        <dbReference type="EMBL" id="KAI5652644.1"/>
    </source>
</evidence>
<dbReference type="EMBL" id="CM044707">
    <property type="protein sequence ID" value="KAI5652644.1"/>
    <property type="molecule type" value="Genomic_DNA"/>
</dbReference>
<accession>A0ACB9ZVV2</accession>
<comment type="caution">
    <text evidence="1">The sequence shown here is derived from an EMBL/GenBank/DDBJ whole genome shotgun (WGS) entry which is preliminary data.</text>
</comment>
<name>A0ACB9ZVV2_CATRO</name>
<protein>
    <submittedName>
        <fullName evidence="1">Uncharacterized protein</fullName>
    </submittedName>
</protein>
<gene>
    <name evidence="1" type="ORF">M9H77_29831</name>
</gene>
<evidence type="ECO:0000313" key="2">
    <source>
        <dbReference type="Proteomes" id="UP001060085"/>
    </source>
</evidence>